<organism evidence="10 11">
    <name type="scientific">Pseudomonas schmalbachii</name>
    <dbReference type="NCBI Taxonomy" id="2816993"/>
    <lineage>
        <taxon>Bacteria</taxon>
        <taxon>Pseudomonadati</taxon>
        <taxon>Pseudomonadota</taxon>
        <taxon>Gammaproteobacteria</taxon>
        <taxon>Pseudomonadales</taxon>
        <taxon>Pseudomonadaceae</taxon>
        <taxon>Pseudomonas</taxon>
    </lineage>
</organism>
<dbReference type="PIRSF" id="PIRSF000429">
    <property type="entry name" value="Ac-CoA_Ac_transf"/>
    <property type="match status" value="1"/>
</dbReference>
<dbReference type="PANTHER" id="PTHR43853:SF2">
    <property type="entry name" value="3-OXOADIPYL-COA_3-OXO-5,6-DEHYDROSUBERYL-COA THIOLASE"/>
    <property type="match status" value="1"/>
</dbReference>
<dbReference type="PANTHER" id="PTHR43853">
    <property type="entry name" value="3-KETOACYL-COA THIOLASE, PEROXISOMAL"/>
    <property type="match status" value="1"/>
</dbReference>
<dbReference type="InterPro" id="IPR020610">
    <property type="entry name" value="Thiolase_AS"/>
</dbReference>
<comment type="pathway">
    <text evidence="2">Aromatic compound metabolism.</text>
</comment>
<dbReference type="NCBIfam" id="TIGR02430">
    <property type="entry name" value="pcaF"/>
    <property type="match status" value="1"/>
</dbReference>
<evidence type="ECO:0000256" key="3">
    <source>
        <dbReference type="ARBA" id="ARBA00010982"/>
    </source>
</evidence>
<protein>
    <submittedName>
        <fullName evidence="10">3-oxoadipyl-CoA thiolase</fullName>
        <ecNumber evidence="10">2.3.1.174</ecNumber>
    </submittedName>
</protein>
<keyword evidence="11" id="KW-1185">Reference proteome</keyword>
<evidence type="ECO:0000256" key="1">
    <source>
        <dbReference type="ARBA" id="ARBA00005189"/>
    </source>
</evidence>
<evidence type="ECO:0000256" key="4">
    <source>
        <dbReference type="ARBA" id="ARBA00022679"/>
    </source>
</evidence>
<evidence type="ECO:0000256" key="5">
    <source>
        <dbReference type="ARBA" id="ARBA00023315"/>
    </source>
</evidence>
<dbReference type="InterPro" id="IPR020616">
    <property type="entry name" value="Thiolase_N"/>
</dbReference>
<dbReference type="EMBL" id="JAELYA010000002">
    <property type="protein sequence ID" value="MBO3274717.1"/>
    <property type="molecule type" value="Genomic_DNA"/>
</dbReference>
<comment type="pathway">
    <text evidence="1">Lipid metabolism.</text>
</comment>
<name>A0ABS3TM23_9PSED</name>
<dbReference type="Gene3D" id="3.40.47.10">
    <property type="match status" value="1"/>
</dbReference>
<evidence type="ECO:0000256" key="6">
    <source>
        <dbReference type="ARBA" id="ARBA00048527"/>
    </source>
</evidence>
<dbReference type="InterPro" id="IPR012793">
    <property type="entry name" value="PcaF"/>
</dbReference>
<evidence type="ECO:0000256" key="7">
    <source>
        <dbReference type="RuleBase" id="RU003557"/>
    </source>
</evidence>
<comment type="catalytic activity">
    <reaction evidence="6">
        <text>succinyl-CoA + acetyl-CoA = 3-oxoadipyl-CoA + CoA</text>
        <dbReference type="Rhea" id="RHEA:19481"/>
        <dbReference type="ChEBI" id="CHEBI:57287"/>
        <dbReference type="ChEBI" id="CHEBI:57288"/>
        <dbReference type="ChEBI" id="CHEBI:57292"/>
        <dbReference type="ChEBI" id="CHEBI:57348"/>
        <dbReference type="EC" id="2.3.1.174"/>
    </reaction>
</comment>
<sequence>MSENLLNDALIIDAVRTPIGRFAGALSAVRADDLGAVPLRALIQRHPELDWGSVDDVFYGCANQAGEDNRNVARMSALLAGLPVSVPGTTLNRLCGSGLDAIGSAARAIRCGEAGLMIAGGVESMSRAPFVMGKAEQAFARSAEIFDTTIGWRFVNPLMKKQFGIDSMPETAENVAEQFNISRADQDAFAVRSQQKAAAAQANGRLAKEIVAVEIPQRKGPAKVVEHDEHPRGDTTLEQLAKLGTPFRENGSVTAGNASGVNDGACALLLASPQAAKRHGLKPRARVVGMATAGCEPRIMGIGPVPATRKVLEQTGLSLADMDVIELNEAFAAQGLAVLRELGLADDDARVNPNGGAIALGHPLGMSGARLVTTALHELEERGGRYALCTMCIGVGQGIALVIERL</sequence>
<dbReference type="Pfam" id="PF02803">
    <property type="entry name" value="Thiolase_C"/>
    <property type="match status" value="1"/>
</dbReference>
<evidence type="ECO:0000259" key="8">
    <source>
        <dbReference type="Pfam" id="PF00108"/>
    </source>
</evidence>
<dbReference type="InterPro" id="IPR020613">
    <property type="entry name" value="Thiolase_CS"/>
</dbReference>
<dbReference type="PROSITE" id="PS00099">
    <property type="entry name" value="THIOLASE_3"/>
    <property type="match status" value="1"/>
</dbReference>
<dbReference type="InterPro" id="IPR016039">
    <property type="entry name" value="Thiolase-like"/>
</dbReference>
<dbReference type="InterPro" id="IPR002155">
    <property type="entry name" value="Thiolase"/>
</dbReference>
<dbReference type="NCBIfam" id="TIGR01930">
    <property type="entry name" value="AcCoA-C-Actrans"/>
    <property type="match status" value="1"/>
</dbReference>
<evidence type="ECO:0000256" key="2">
    <source>
        <dbReference type="ARBA" id="ARBA00005211"/>
    </source>
</evidence>
<evidence type="ECO:0000259" key="9">
    <source>
        <dbReference type="Pfam" id="PF02803"/>
    </source>
</evidence>
<dbReference type="InterPro" id="IPR050215">
    <property type="entry name" value="Thiolase-like_sf_Thiolase"/>
</dbReference>
<reference evidence="10 11" key="1">
    <citation type="submission" date="2020-12" db="EMBL/GenBank/DDBJ databases">
        <title>Pseudomonas schmalbachii sp. nov. isolated from millipede gut.</title>
        <authorList>
            <person name="Shelomi M."/>
        </authorList>
    </citation>
    <scope>NUCLEOTIDE SEQUENCE [LARGE SCALE GENOMIC DNA]</scope>
    <source>
        <strain evidence="10 11">Milli4</strain>
    </source>
</reference>
<gene>
    <name evidence="10" type="primary">pcaF</name>
    <name evidence="10" type="ORF">JFY56_05745</name>
</gene>
<evidence type="ECO:0000313" key="10">
    <source>
        <dbReference type="EMBL" id="MBO3274717.1"/>
    </source>
</evidence>
<feature type="domain" description="Thiolase N-terminal" evidence="8">
    <location>
        <begin position="10"/>
        <end position="272"/>
    </location>
</feature>
<dbReference type="InterPro" id="IPR020617">
    <property type="entry name" value="Thiolase_C"/>
</dbReference>
<dbReference type="RefSeq" id="WP_208312573.1">
    <property type="nucleotide sequence ID" value="NZ_JAELYA010000002.1"/>
</dbReference>
<dbReference type="InterPro" id="IPR020615">
    <property type="entry name" value="Thiolase_acyl_enz_int_AS"/>
</dbReference>
<comment type="caution">
    <text evidence="10">The sequence shown here is derived from an EMBL/GenBank/DDBJ whole genome shotgun (WGS) entry which is preliminary data.</text>
</comment>
<keyword evidence="4 7" id="KW-0808">Transferase</keyword>
<dbReference type="GO" id="GO:0033812">
    <property type="term" value="F:3-oxoadipyl-CoA thiolase activity"/>
    <property type="evidence" value="ECO:0007669"/>
    <property type="project" value="UniProtKB-EC"/>
</dbReference>
<feature type="domain" description="Thiolase C-terminal" evidence="9">
    <location>
        <begin position="281"/>
        <end position="405"/>
    </location>
</feature>
<dbReference type="CDD" id="cd00751">
    <property type="entry name" value="thiolase"/>
    <property type="match status" value="1"/>
</dbReference>
<dbReference type="Pfam" id="PF00108">
    <property type="entry name" value="Thiolase_N"/>
    <property type="match status" value="1"/>
</dbReference>
<comment type="similarity">
    <text evidence="3 7">Belongs to the thiolase-like superfamily. Thiolase family.</text>
</comment>
<evidence type="ECO:0000313" key="11">
    <source>
        <dbReference type="Proteomes" id="UP000669060"/>
    </source>
</evidence>
<dbReference type="PROSITE" id="PS00737">
    <property type="entry name" value="THIOLASE_2"/>
    <property type="match status" value="1"/>
</dbReference>
<dbReference type="NCBIfam" id="NF006551">
    <property type="entry name" value="PRK09050.1"/>
    <property type="match status" value="1"/>
</dbReference>
<proteinExistence type="inferred from homology"/>
<accession>A0ABS3TM23</accession>
<dbReference type="SUPFAM" id="SSF53901">
    <property type="entry name" value="Thiolase-like"/>
    <property type="match status" value="2"/>
</dbReference>
<dbReference type="Proteomes" id="UP000669060">
    <property type="component" value="Unassembled WGS sequence"/>
</dbReference>
<dbReference type="PROSITE" id="PS00098">
    <property type="entry name" value="THIOLASE_1"/>
    <property type="match status" value="1"/>
</dbReference>
<keyword evidence="5 7" id="KW-0012">Acyltransferase</keyword>
<dbReference type="EC" id="2.3.1.174" evidence="10"/>